<dbReference type="EMBL" id="KF900739">
    <property type="protein sequence ID" value="AIF05415.1"/>
    <property type="molecule type" value="Genomic_DNA"/>
</dbReference>
<proteinExistence type="predicted"/>
<sequence>MYPRPERLTLPDALAALIPVARDLDLFPPPLLTVPRPDLVLAFTLRFFTYDPADDLLTVPRPDLILGFALLDFDLPDFTFLVLVPLFVVTLTMIMRSCHDF</sequence>
<evidence type="ECO:0000313" key="2">
    <source>
        <dbReference type="EMBL" id="AIF05415.1"/>
    </source>
</evidence>
<organism evidence="2">
    <name type="scientific">uncultured marine thaumarchaeote KM3_182_G12</name>
    <dbReference type="NCBI Taxonomy" id="1456067"/>
    <lineage>
        <taxon>Archaea</taxon>
        <taxon>Nitrososphaerota</taxon>
        <taxon>environmental samples</taxon>
    </lineage>
</organism>
<protein>
    <submittedName>
        <fullName evidence="2">Uncharacterized protein</fullName>
    </submittedName>
</protein>
<feature type="transmembrane region" description="Helical" evidence="1">
    <location>
        <begin position="78"/>
        <end position="95"/>
    </location>
</feature>
<keyword evidence="1" id="KW-0472">Membrane</keyword>
<accession>A0A075GQV7</accession>
<keyword evidence="1" id="KW-1133">Transmembrane helix</keyword>
<name>A0A075GQV7_9ARCH</name>
<dbReference type="AlphaFoldDB" id="A0A075GQV7"/>
<evidence type="ECO:0000256" key="1">
    <source>
        <dbReference type="SAM" id="Phobius"/>
    </source>
</evidence>
<keyword evidence="1" id="KW-0812">Transmembrane</keyword>
<reference evidence="2" key="1">
    <citation type="journal article" date="2014" name="Genome Biol. Evol.">
        <title>Pangenome evidence for extensive interdomain horizontal transfer affecting lineage core and shell genes in uncultured planktonic thaumarchaeota and euryarchaeota.</title>
        <authorList>
            <person name="Deschamps P."/>
            <person name="Zivanovic Y."/>
            <person name="Moreira D."/>
            <person name="Rodriguez-Valera F."/>
            <person name="Lopez-Garcia P."/>
        </authorList>
    </citation>
    <scope>NUCLEOTIDE SEQUENCE</scope>
</reference>